<keyword evidence="3" id="KW-1185">Reference proteome</keyword>
<dbReference type="Proteomes" id="UP001491552">
    <property type="component" value="Unassembled WGS sequence"/>
</dbReference>
<reference evidence="2 3" key="1">
    <citation type="submission" date="2024-03" db="EMBL/GenBank/DDBJ databases">
        <title>Human intestinal bacterial collection.</title>
        <authorList>
            <person name="Pauvert C."/>
            <person name="Hitch T.C.A."/>
            <person name="Clavel T."/>
        </authorList>
    </citation>
    <scope>NUCLEOTIDE SEQUENCE [LARGE SCALE GENOMIC DNA]</scope>
    <source>
        <strain evidence="2 3">CLA-AA-H192</strain>
    </source>
</reference>
<comment type="caution">
    <text evidence="2">The sequence shown here is derived from an EMBL/GenBank/DDBJ whole genome shotgun (WGS) entry which is preliminary data.</text>
</comment>
<dbReference type="InterPro" id="IPR000182">
    <property type="entry name" value="GNAT_dom"/>
</dbReference>
<dbReference type="EC" id="2.3.1.-" evidence="2"/>
<proteinExistence type="predicted"/>
<keyword evidence="2" id="KW-0808">Transferase</keyword>
<dbReference type="PROSITE" id="PS51186">
    <property type="entry name" value="GNAT"/>
    <property type="match status" value="1"/>
</dbReference>
<dbReference type="GO" id="GO:0016746">
    <property type="term" value="F:acyltransferase activity"/>
    <property type="evidence" value="ECO:0007669"/>
    <property type="project" value="UniProtKB-KW"/>
</dbReference>
<evidence type="ECO:0000259" key="1">
    <source>
        <dbReference type="PROSITE" id="PS51186"/>
    </source>
</evidence>
<organism evidence="2 3">
    <name type="scientific">Faecousia intestinalis</name>
    <dbReference type="NCBI Taxonomy" id="3133167"/>
    <lineage>
        <taxon>Bacteria</taxon>
        <taxon>Bacillati</taxon>
        <taxon>Bacillota</taxon>
        <taxon>Clostridia</taxon>
        <taxon>Eubacteriales</taxon>
        <taxon>Oscillospiraceae</taxon>
        <taxon>Faecousia</taxon>
    </lineage>
</organism>
<dbReference type="RefSeq" id="WP_349135920.1">
    <property type="nucleotide sequence ID" value="NZ_JBBMFF010000220.1"/>
</dbReference>
<gene>
    <name evidence="2" type="ORF">WMO66_08150</name>
</gene>
<sequence length="224" mass="24808">MDQNLRLLFTEMLRRTGRCRALYDGLEGMLLQTGGNGLFCGIPDADALLRVLRGVTVPKDAGFTVFSHEAADAVQREFGLHDQEAYETLLYLQPSPPEVPACSIRPLKAEDTAEAARYYHLFDDPLPYLHGRAEAGALWGHFTAEGRLAGFLGIHSEGSMGMLEVVPEFRRHGIAQALEAALIRLHLERGWLPYCFVAPDNVPSLSLQAKLGLTNIHIPAIWLF</sequence>
<protein>
    <submittedName>
        <fullName evidence="2">GNAT family N-acetyltransferase</fullName>
        <ecNumber evidence="2">2.3.1.-</ecNumber>
    </submittedName>
</protein>
<evidence type="ECO:0000313" key="2">
    <source>
        <dbReference type="EMBL" id="MEQ2511215.1"/>
    </source>
</evidence>
<name>A0ABV1G746_9FIRM</name>
<dbReference type="Gene3D" id="3.40.630.30">
    <property type="match status" value="1"/>
</dbReference>
<dbReference type="CDD" id="cd04301">
    <property type="entry name" value="NAT_SF"/>
    <property type="match status" value="1"/>
</dbReference>
<feature type="domain" description="N-acetyltransferase" evidence="1">
    <location>
        <begin position="102"/>
        <end position="224"/>
    </location>
</feature>
<dbReference type="Pfam" id="PF08445">
    <property type="entry name" value="FR47"/>
    <property type="match status" value="1"/>
</dbReference>
<accession>A0ABV1G746</accession>
<dbReference type="InterPro" id="IPR016181">
    <property type="entry name" value="Acyl_CoA_acyltransferase"/>
</dbReference>
<evidence type="ECO:0000313" key="3">
    <source>
        <dbReference type="Proteomes" id="UP001491552"/>
    </source>
</evidence>
<dbReference type="EMBL" id="JBBMFF010000220">
    <property type="protein sequence ID" value="MEQ2511215.1"/>
    <property type="molecule type" value="Genomic_DNA"/>
</dbReference>
<dbReference type="InterPro" id="IPR013653">
    <property type="entry name" value="GCN5-like_dom"/>
</dbReference>
<dbReference type="SUPFAM" id="SSF55729">
    <property type="entry name" value="Acyl-CoA N-acyltransferases (Nat)"/>
    <property type="match status" value="1"/>
</dbReference>
<keyword evidence="2" id="KW-0012">Acyltransferase</keyword>